<proteinExistence type="inferred from homology"/>
<dbReference type="PANTHER" id="PTHR13696:SF52">
    <property type="entry name" value="PARA FAMILY PROTEIN CT_582"/>
    <property type="match status" value="1"/>
</dbReference>
<organism evidence="6 7">
    <name type="scientific">Candidatus Onthenecus intestinigallinarum</name>
    <dbReference type="NCBI Taxonomy" id="2840875"/>
    <lineage>
        <taxon>Bacteria</taxon>
        <taxon>Bacillati</taxon>
        <taxon>Bacillota</taxon>
        <taxon>Clostridia</taxon>
        <taxon>Eubacteriales</taxon>
        <taxon>Candidatus Onthenecus</taxon>
    </lineage>
</organism>
<dbReference type="CDD" id="cd02042">
    <property type="entry name" value="ParAB_family"/>
    <property type="match status" value="1"/>
</dbReference>
<evidence type="ECO:0000256" key="1">
    <source>
        <dbReference type="ARBA" id="ARBA00006976"/>
    </source>
</evidence>
<evidence type="ECO:0000313" key="7">
    <source>
        <dbReference type="Proteomes" id="UP000886887"/>
    </source>
</evidence>
<dbReference type="SUPFAM" id="SSF52540">
    <property type="entry name" value="P-loop containing nucleoside triphosphate hydrolases"/>
    <property type="match status" value="1"/>
</dbReference>
<dbReference type="AlphaFoldDB" id="A0A9D1CR95"/>
<evidence type="ECO:0000256" key="4">
    <source>
        <dbReference type="ARBA" id="ARBA00071824"/>
    </source>
</evidence>
<dbReference type="InterPro" id="IPR050678">
    <property type="entry name" value="DNA_Partitioning_ATPase"/>
</dbReference>
<evidence type="ECO:0000256" key="3">
    <source>
        <dbReference type="ARBA" id="ARBA00062323"/>
    </source>
</evidence>
<name>A0A9D1CR95_9FIRM</name>
<accession>A0A9D1CR95</accession>
<dbReference type="InterPro" id="IPR025669">
    <property type="entry name" value="AAA_dom"/>
</dbReference>
<evidence type="ECO:0000256" key="2">
    <source>
        <dbReference type="ARBA" id="ARBA00049360"/>
    </source>
</evidence>
<dbReference type="Pfam" id="PF13614">
    <property type="entry name" value="AAA_31"/>
    <property type="match status" value="1"/>
</dbReference>
<comment type="subunit">
    <text evidence="3">Dimerizes in the presence of ATP but not ADP; ATP-binding is required for double-stranded (ds)DNA-binding. Interacts with DnaA.</text>
</comment>
<comment type="caution">
    <text evidence="6">The sequence shown here is derived from an EMBL/GenBank/DDBJ whole genome shotgun (WGS) entry which is preliminary data.</text>
</comment>
<dbReference type="InterPro" id="IPR027417">
    <property type="entry name" value="P-loop_NTPase"/>
</dbReference>
<dbReference type="EMBL" id="DVFJ01000022">
    <property type="protein sequence ID" value="HIQ71928.1"/>
    <property type="molecule type" value="Genomic_DNA"/>
</dbReference>
<protein>
    <recommendedName>
        <fullName evidence="4">Sporulation initiation inhibitor protein Soj</fullName>
    </recommendedName>
</protein>
<comment type="catalytic activity">
    <reaction evidence="2">
        <text>ATP + H2O = ADP + phosphate + H(+)</text>
        <dbReference type="Rhea" id="RHEA:13065"/>
        <dbReference type="ChEBI" id="CHEBI:15377"/>
        <dbReference type="ChEBI" id="CHEBI:15378"/>
        <dbReference type="ChEBI" id="CHEBI:30616"/>
        <dbReference type="ChEBI" id="CHEBI:43474"/>
        <dbReference type="ChEBI" id="CHEBI:456216"/>
    </reaction>
</comment>
<evidence type="ECO:0000313" key="6">
    <source>
        <dbReference type="EMBL" id="HIQ71928.1"/>
    </source>
</evidence>
<dbReference type="FunFam" id="3.40.50.300:FF:000285">
    <property type="entry name" value="Sporulation initiation inhibitor Soj"/>
    <property type="match status" value="1"/>
</dbReference>
<feature type="domain" description="AAA" evidence="5">
    <location>
        <begin position="3"/>
        <end position="174"/>
    </location>
</feature>
<comment type="similarity">
    <text evidence="1">Belongs to the ParA family.</text>
</comment>
<sequence length="253" mass="26984">MNRIIAIVNQKGGVGKTTTAINLGAALARAGRRVLLVDVDPQANLTASLGVRAGDAPTLYRVLRGDASAREAIVPHGGYDVLPAGIDLSGAEIEFAAAAGREFLLSEALAPVLPDYDYALLDCAPSLGLLTLGALTLAGEVFIPLQSEYLALQGVSQLLQTVQVVCRRLNPRLAVTGIVATLYDQRKRLNREVIENIASYFGAKLFSTRIRDNISLAEAPSYGQDIFEYRPDSYGAQDYAALAAEVIAQEVKP</sequence>
<reference evidence="6" key="2">
    <citation type="journal article" date="2021" name="PeerJ">
        <title>Extensive microbial diversity within the chicken gut microbiome revealed by metagenomics and culture.</title>
        <authorList>
            <person name="Gilroy R."/>
            <person name="Ravi A."/>
            <person name="Getino M."/>
            <person name="Pursley I."/>
            <person name="Horton D.L."/>
            <person name="Alikhan N.F."/>
            <person name="Baker D."/>
            <person name="Gharbi K."/>
            <person name="Hall N."/>
            <person name="Watson M."/>
            <person name="Adriaenssens E.M."/>
            <person name="Foster-Nyarko E."/>
            <person name="Jarju S."/>
            <person name="Secka A."/>
            <person name="Antonio M."/>
            <person name="Oren A."/>
            <person name="Chaudhuri R.R."/>
            <person name="La Ragione R."/>
            <person name="Hildebrand F."/>
            <person name="Pallen M.J."/>
        </authorList>
    </citation>
    <scope>NUCLEOTIDE SEQUENCE</scope>
    <source>
        <strain evidence="6">ChiSxjej2B14-6234</strain>
    </source>
</reference>
<dbReference type="PANTHER" id="PTHR13696">
    <property type="entry name" value="P-LOOP CONTAINING NUCLEOSIDE TRIPHOSPHATE HYDROLASE"/>
    <property type="match status" value="1"/>
</dbReference>
<evidence type="ECO:0000259" key="5">
    <source>
        <dbReference type="Pfam" id="PF13614"/>
    </source>
</evidence>
<dbReference type="Proteomes" id="UP000886887">
    <property type="component" value="Unassembled WGS sequence"/>
</dbReference>
<gene>
    <name evidence="6" type="ORF">IAB73_06965</name>
</gene>
<dbReference type="PIRSF" id="PIRSF009320">
    <property type="entry name" value="Nuc_binding_HP_1000"/>
    <property type="match status" value="1"/>
</dbReference>
<dbReference type="Gene3D" id="3.40.50.300">
    <property type="entry name" value="P-loop containing nucleotide triphosphate hydrolases"/>
    <property type="match status" value="1"/>
</dbReference>
<reference evidence="6" key="1">
    <citation type="submission" date="2020-10" db="EMBL/GenBank/DDBJ databases">
        <authorList>
            <person name="Gilroy R."/>
        </authorList>
    </citation>
    <scope>NUCLEOTIDE SEQUENCE</scope>
    <source>
        <strain evidence="6">ChiSxjej2B14-6234</strain>
    </source>
</reference>